<protein>
    <submittedName>
        <fullName evidence="1">Uncharacterized protein</fullName>
    </submittedName>
</protein>
<gene>
    <name evidence="1" type="ORF">JVT61DRAFT_4610</name>
</gene>
<organism evidence="1 2">
    <name type="scientific">Boletus reticuloceps</name>
    <dbReference type="NCBI Taxonomy" id="495285"/>
    <lineage>
        <taxon>Eukaryota</taxon>
        <taxon>Fungi</taxon>
        <taxon>Dikarya</taxon>
        <taxon>Basidiomycota</taxon>
        <taxon>Agaricomycotina</taxon>
        <taxon>Agaricomycetes</taxon>
        <taxon>Agaricomycetidae</taxon>
        <taxon>Boletales</taxon>
        <taxon>Boletineae</taxon>
        <taxon>Boletaceae</taxon>
        <taxon>Boletoideae</taxon>
        <taxon>Boletus</taxon>
    </lineage>
</organism>
<dbReference type="OrthoDB" id="2684452at2759"/>
<reference evidence="1" key="1">
    <citation type="submission" date="2021-03" db="EMBL/GenBank/DDBJ databases">
        <title>Evolutionary innovations through gain and loss of genes in the ectomycorrhizal Boletales.</title>
        <authorList>
            <person name="Wu G."/>
            <person name="Miyauchi S."/>
            <person name="Morin E."/>
            <person name="Yang Z.-L."/>
            <person name="Xu J."/>
            <person name="Martin F.M."/>
        </authorList>
    </citation>
    <scope>NUCLEOTIDE SEQUENCE</scope>
    <source>
        <strain evidence="1">BR01</strain>
    </source>
</reference>
<comment type="caution">
    <text evidence="1">The sequence shown here is derived from an EMBL/GenBank/DDBJ whole genome shotgun (WGS) entry which is preliminary data.</text>
</comment>
<proteinExistence type="predicted"/>
<dbReference type="EMBL" id="JAGFBS010000019">
    <property type="protein sequence ID" value="KAG6373980.1"/>
    <property type="molecule type" value="Genomic_DNA"/>
</dbReference>
<sequence length="129" mass="14328">MPPPPVPTQGPNIDIPSVPSLPPGLGYGVQYLQYAAQRDHWAHITHYLPHAKTISLEISVLYKNSSKGRALTELPLVFKSIYAGLKDILAIAPTTELVVVALEMVMPRIKAFNSRFAWHEHEFVVCDAK</sequence>
<evidence type="ECO:0000313" key="2">
    <source>
        <dbReference type="Proteomes" id="UP000683000"/>
    </source>
</evidence>
<evidence type="ECO:0000313" key="1">
    <source>
        <dbReference type="EMBL" id="KAG6373980.1"/>
    </source>
</evidence>
<keyword evidence="2" id="KW-1185">Reference proteome</keyword>
<dbReference type="Proteomes" id="UP000683000">
    <property type="component" value="Unassembled WGS sequence"/>
</dbReference>
<name>A0A8I2YLH3_9AGAM</name>
<dbReference type="AlphaFoldDB" id="A0A8I2YLH3"/>
<accession>A0A8I2YLH3</accession>